<dbReference type="AlphaFoldDB" id="A0A2M7W258"/>
<evidence type="ECO:0000256" key="1">
    <source>
        <dbReference type="ARBA" id="ARBA00006611"/>
    </source>
</evidence>
<evidence type="ECO:0000256" key="3">
    <source>
        <dbReference type="ARBA" id="ARBA00022840"/>
    </source>
</evidence>
<comment type="similarity">
    <text evidence="1">Belongs to the GSP E family.</text>
</comment>
<accession>A0A2M7W258</accession>
<dbReference type="GO" id="GO:0005524">
    <property type="term" value="F:ATP binding"/>
    <property type="evidence" value="ECO:0007669"/>
    <property type="project" value="UniProtKB-KW"/>
</dbReference>
<dbReference type="Gene3D" id="3.30.450.90">
    <property type="match status" value="1"/>
</dbReference>
<dbReference type="SMART" id="SM00382">
    <property type="entry name" value="AAA"/>
    <property type="match status" value="1"/>
</dbReference>
<dbReference type="GO" id="GO:0005886">
    <property type="term" value="C:plasma membrane"/>
    <property type="evidence" value="ECO:0007669"/>
    <property type="project" value="TreeGrafter"/>
</dbReference>
<evidence type="ECO:0000256" key="4">
    <source>
        <dbReference type="SAM" id="MobiDB-lite"/>
    </source>
</evidence>
<dbReference type="FunFam" id="3.40.50.300:FF:000398">
    <property type="entry name" value="Type IV pilus assembly ATPase PilB"/>
    <property type="match status" value="1"/>
</dbReference>
<feature type="domain" description="Bacterial type II secretion system protein E" evidence="5">
    <location>
        <begin position="226"/>
        <end position="240"/>
    </location>
</feature>
<dbReference type="EMBL" id="PFQB01000053">
    <property type="protein sequence ID" value="PJA14368.1"/>
    <property type="molecule type" value="Genomic_DNA"/>
</dbReference>
<comment type="caution">
    <text evidence="6">The sequence shown here is derived from an EMBL/GenBank/DDBJ whole genome shotgun (WGS) entry which is preliminary data.</text>
</comment>
<evidence type="ECO:0000259" key="5">
    <source>
        <dbReference type="PROSITE" id="PS00662"/>
    </source>
</evidence>
<evidence type="ECO:0000313" key="7">
    <source>
        <dbReference type="Proteomes" id="UP000228952"/>
    </source>
</evidence>
<dbReference type="Pfam" id="PF00437">
    <property type="entry name" value="T2SSE"/>
    <property type="match status" value="1"/>
</dbReference>
<dbReference type="InterPro" id="IPR027417">
    <property type="entry name" value="P-loop_NTPase"/>
</dbReference>
<proteinExistence type="inferred from homology"/>
<organism evidence="6 7">
    <name type="scientific">Candidatus Dojkabacteria bacterium CG_4_10_14_0_2_um_filter_Dojkabacteria_WS6_41_15</name>
    <dbReference type="NCBI Taxonomy" id="2014249"/>
    <lineage>
        <taxon>Bacteria</taxon>
        <taxon>Candidatus Dojkabacteria</taxon>
    </lineage>
</organism>
<dbReference type="SUPFAM" id="SSF52540">
    <property type="entry name" value="P-loop containing nucleoside triphosphate hydrolases"/>
    <property type="match status" value="1"/>
</dbReference>
<reference evidence="7" key="1">
    <citation type="submission" date="2017-09" db="EMBL/GenBank/DDBJ databases">
        <title>Depth-based differentiation of microbial function through sediment-hosted aquifers and enrichment of novel symbionts in the deep terrestrial subsurface.</title>
        <authorList>
            <person name="Probst A.J."/>
            <person name="Ladd B."/>
            <person name="Jarett J.K."/>
            <person name="Geller-Mcgrath D.E."/>
            <person name="Sieber C.M.K."/>
            <person name="Emerson J.B."/>
            <person name="Anantharaman K."/>
            <person name="Thomas B.C."/>
            <person name="Malmstrom R."/>
            <person name="Stieglmeier M."/>
            <person name="Klingl A."/>
            <person name="Woyke T."/>
            <person name="Ryan C.M."/>
            <person name="Banfield J.F."/>
        </authorList>
    </citation>
    <scope>NUCLEOTIDE SEQUENCE [LARGE SCALE GENOMIC DNA]</scope>
</reference>
<feature type="region of interest" description="Disordered" evidence="4">
    <location>
        <begin position="1"/>
        <end position="20"/>
    </location>
</feature>
<dbReference type="InterPro" id="IPR001482">
    <property type="entry name" value="T2SS/T4SS_dom"/>
</dbReference>
<dbReference type="InterPro" id="IPR003593">
    <property type="entry name" value="AAA+_ATPase"/>
</dbReference>
<protein>
    <submittedName>
        <fullName evidence="6">Type II secretion system protein GspE</fullName>
    </submittedName>
</protein>
<feature type="compositionally biased region" description="Polar residues" evidence="4">
    <location>
        <begin position="8"/>
        <end position="20"/>
    </location>
</feature>
<dbReference type="CDD" id="cd01129">
    <property type="entry name" value="PulE-GspE-like"/>
    <property type="match status" value="1"/>
</dbReference>
<gene>
    <name evidence="6" type="ORF">COX64_02145</name>
</gene>
<dbReference type="GO" id="GO:0016887">
    <property type="term" value="F:ATP hydrolysis activity"/>
    <property type="evidence" value="ECO:0007669"/>
    <property type="project" value="TreeGrafter"/>
</dbReference>
<name>A0A2M7W258_9BACT</name>
<sequence>MPEESTVKPDQNATSPATTAVDTQDIGNLLEILITKAYEAKSSDIHIEPTEKKLVVRYRIDGLLREAFFFDKLLEEALLFKIKVEAQIRTDEHFAPQDGKIRFNIDGTPIDARISIVPTTKGEKVVIRLLVQQGKGLTLEELGIVGTDLEKVNKSYTKPYGMILAVGPTGSGKTTTLYTILKILNLRERNITTIEDPVEYDIDGVNHIQVNTKADMTFANGLRAILRQDPDIVMVGEIRDTETARIAINAAMTGHLVLSTLHTNDAVTTIPRLVDMGIENYLVASTVNVIIAQRLTRRLCEKCKQKYKLSKTELEHLQKMRPDIADFFKEDEALFKKNGCETCSNTGYKGRVGLYEVLELTEKIRRLISEKATVDDIFALARKLGLKLIVESGSEKIKAGMIDFDELMRVSTIRE</sequence>
<dbReference type="Gene3D" id="3.40.50.300">
    <property type="entry name" value="P-loop containing nucleotide triphosphate hydrolases"/>
    <property type="match status" value="1"/>
</dbReference>
<evidence type="ECO:0000313" key="6">
    <source>
        <dbReference type="EMBL" id="PJA14368.1"/>
    </source>
</evidence>
<keyword evidence="2" id="KW-0547">Nucleotide-binding</keyword>
<evidence type="ECO:0000256" key="2">
    <source>
        <dbReference type="ARBA" id="ARBA00022741"/>
    </source>
</evidence>
<dbReference type="Proteomes" id="UP000228952">
    <property type="component" value="Unassembled WGS sequence"/>
</dbReference>
<dbReference type="PANTHER" id="PTHR30258">
    <property type="entry name" value="TYPE II SECRETION SYSTEM PROTEIN GSPE-RELATED"/>
    <property type="match status" value="1"/>
</dbReference>
<dbReference type="PROSITE" id="PS00662">
    <property type="entry name" value="T2SP_E"/>
    <property type="match status" value="1"/>
</dbReference>
<keyword evidence="3" id="KW-0067">ATP-binding</keyword>
<dbReference type="PANTHER" id="PTHR30258:SF2">
    <property type="entry name" value="COMG OPERON PROTEIN 1"/>
    <property type="match status" value="1"/>
</dbReference>